<evidence type="ECO:0000313" key="1">
    <source>
        <dbReference type="EMBL" id="MDR6218796.1"/>
    </source>
</evidence>
<accession>A0AAE4BNK2</accession>
<dbReference type="Proteomes" id="UP001185331">
    <property type="component" value="Unassembled WGS sequence"/>
</dbReference>
<gene>
    <name evidence="1" type="ORF">J2Y00_002393</name>
</gene>
<dbReference type="EMBL" id="JAVDQK010000005">
    <property type="protein sequence ID" value="MDR6218796.1"/>
    <property type="molecule type" value="Genomic_DNA"/>
</dbReference>
<protein>
    <submittedName>
        <fullName evidence="1">Uncharacterized protein</fullName>
    </submittedName>
</protein>
<dbReference type="AlphaFoldDB" id="A0AAE4BNK2"/>
<name>A0AAE4BNK2_9DEIO</name>
<reference evidence="1" key="1">
    <citation type="submission" date="2023-07" db="EMBL/GenBank/DDBJ databases">
        <title>Sorghum-associated microbial communities from plants grown in Nebraska, USA.</title>
        <authorList>
            <person name="Schachtman D."/>
        </authorList>
    </citation>
    <scope>NUCLEOTIDE SEQUENCE</scope>
    <source>
        <strain evidence="1">BE330</strain>
    </source>
</reference>
<organism evidence="1 2">
    <name type="scientific">Deinococcus soli</name>
    <name type="common">ex Cha et al. 2016</name>
    <dbReference type="NCBI Taxonomy" id="1309411"/>
    <lineage>
        <taxon>Bacteria</taxon>
        <taxon>Thermotogati</taxon>
        <taxon>Deinococcota</taxon>
        <taxon>Deinococci</taxon>
        <taxon>Deinococcales</taxon>
        <taxon>Deinococcaceae</taxon>
        <taxon>Deinococcus</taxon>
    </lineage>
</organism>
<dbReference type="RefSeq" id="WP_309853405.1">
    <property type="nucleotide sequence ID" value="NZ_JAVDQJ010000004.1"/>
</dbReference>
<evidence type="ECO:0000313" key="2">
    <source>
        <dbReference type="Proteomes" id="UP001185331"/>
    </source>
</evidence>
<sequence>MPRRTRQDIEADRTQTALSTAPDSLLLSARLGPVTLLTLPDRYATGQRGTRLLTTAVHDHGGAWLQYGTPGRLHRTPLVSAPDPHRRDAYDALTRTTEAFFAAPMPDPPRLSLHARTLGHPDGATVRFTHQGVNGTITVHHDPPVPSVHASAWRTFGEAHVTAALHAVRALLSEDLTSRYLRGVRTVQDHLRRAGS</sequence>
<proteinExistence type="predicted"/>
<comment type="caution">
    <text evidence="1">The sequence shown here is derived from an EMBL/GenBank/DDBJ whole genome shotgun (WGS) entry which is preliminary data.</text>
</comment>